<sequence>MQFIESKGNICLVGKFINEIALHDIDVVPELYQQKQRDRDNNLFHLTFLLSSQIDKSNIINILNELNTNKQLVDITNILHVGLGNISSLCYYQVIYFPLGNKWLVENGFSKKDFHITVGFKDHDIHDKSKGLLTTVEHTIKKQNILNFTKKINSIDDINIFLSIMNGDTELLSQKTELLFNEKKYNETIQEINTVLSIDPNNLKCHIRLLQCYKKQLFFLQNEENVDDVYKKMELNEDILLCVNNILDNKNYKLTSEQINFLHTEKIKVIIKITAIIGPENKTELKIPNGKIKLPNYTSWIIPGYLGGCGLPKYPDQIKLFELYNISLIITLREEELNKNLFKDTSVKNNHFVINDHQAPTLKQIIEIVNLIEENLSMGTGVMIHCLGGKGRTGTLLACYIAKNGLSRFPAINPPCMYPAETIKLLRSLRPISIETNVQENSLKEYITYLSNISMTQTETIKSNSKGELIMLIGLPGSGKSTFSEYLKDKYYIISQDEIGSRSKCEELMGKMIKQNSIILDRCNVEADDRHTWFKLAFEPKSCIAIFFDIDPTICKKRVTNRVNHKTIEYGSKSAGNIIDGFYKKLQPPSINENFFSEIHTVRTSMEAYNLLKNRFQVTISNINTGNDVIEDIIKFPRTQHLLNLGSMTSDDIIINDKIKHYFVNTYVTVQEKIDGSNMGISYDPETCQFVVQNRSKVITSGYHAQYSRLDNYLNNHYNDLYNLLSDGKYILYGEWMQSTHTIYYDQVPDYFVAYDLFDKQMNQFKSFDQFRAILKDTDIQIIPVIYEGITNKIDDYKKFLNNNSSFSSTEKIEGVYVRIDSDVSNIYRAKIVGEGFRQNLHERDDTVWNGSQLNKIIK</sequence>
<dbReference type="Gene3D" id="1.25.40.10">
    <property type="entry name" value="Tetratricopeptide repeat domain"/>
    <property type="match status" value="1"/>
</dbReference>
<dbReference type="InterPro" id="IPR027417">
    <property type="entry name" value="P-loop_NTPase"/>
</dbReference>
<feature type="domain" description="Tyrosine-protein phosphatase" evidence="2">
    <location>
        <begin position="296"/>
        <end position="455"/>
    </location>
</feature>
<dbReference type="SUPFAM" id="SSF52799">
    <property type="entry name" value="(Phosphotyrosine protein) phosphatases II"/>
    <property type="match status" value="1"/>
</dbReference>
<dbReference type="Gene3D" id="3.40.50.300">
    <property type="entry name" value="P-loop containing nucleotide triphosphate hydrolases"/>
    <property type="match status" value="1"/>
</dbReference>
<reference evidence="4" key="1">
    <citation type="submission" date="2018-10" db="EMBL/GenBank/DDBJ databases">
        <title>Hidden diversity of soil giant viruses.</title>
        <authorList>
            <person name="Schulz F."/>
            <person name="Alteio L."/>
            <person name="Goudeau D."/>
            <person name="Ryan E.M."/>
            <person name="Malmstrom R.R."/>
            <person name="Blanchard J."/>
            <person name="Woyke T."/>
        </authorList>
    </citation>
    <scope>NUCLEOTIDE SEQUENCE</scope>
    <source>
        <strain evidence="4">TEV1</strain>
    </source>
</reference>
<dbReference type="SMART" id="SM00404">
    <property type="entry name" value="PTPc_motif"/>
    <property type="match status" value="1"/>
</dbReference>
<dbReference type="InterPro" id="IPR011990">
    <property type="entry name" value="TPR-like_helical_dom_sf"/>
</dbReference>
<dbReference type="PROSITE" id="PS00383">
    <property type="entry name" value="TYR_PHOSPHATASE_1"/>
    <property type="match status" value="1"/>
</dbReference>
<dbReference type="EMBL" id="MK071982">
    <property type="protein sequence ID" value="AYV75980.1"/>
    <property type="molecule type" value="Genomic_DNA"/>
</dbReference>
<dbReference type="Gene3D" id="3.30.470.30">
    <property type="entry name" value="DNA ligase/mRNA capping enzyme"/>
    <property type="match status" value="1"/>
</dbReference>
<dbReference type="InterPro" id="IPR052732">
    <property type="entry name" value="Cell-binding_unc_protein"/>
</dbReference>
<dbReference type="InterPro" id="IPR003595">
    <property type="entry name" value="Tyr_Pase_cat"/>
</dbReference>
<evidence type="ECO:0000256" key="1">
    <source>
        <dbReference type="ARBA" id="ARBA00022801"/>
    </source>
</evidence>
<gene>
    <name evidence="4" type="ORF">Terrestrivirus4_28</name>
</gene>
<dbReference type="InterPro" id="IPR029021">
    <property type="entry name" value="Prot-tyrosine_phosphatase-like"/>
</dbReference>
<dbReference type="Gene3D" id="3.90.190.10">
    <property type="entry name" value="Protein tyrosine phosphatase superfamily"/>
    <property type="match status" value="1"/>
</dbReference>
<dbReference type="Pfam" id="PF22547">
    <property type="entry name" value="2H-SAK"/>
    <property type="match status" value="1"/>
</dbReference>
<accession>A0A3G4ZM97</accession>
<dbReference type="InterPro" id="IPR020422">
    <property type="entry name" value="TYR_PHOSPHATASE_DUAL_dom"/>
</dbReference>
<dbReference type="GO" id="GO:0016791">
    <property type="term" value="F:phosphatase activity"/>
    <property type="evidence" value="ECO:0007669"/>
    <property type="project" value="UniProtKB-ARBA"/>
</dbReference>
<evidence type="ECO:0000259" key="2">
    <source>
        <dbReference type="PROSITE" id="PS50054"/>
    </source>
</evidence>
<proteinExistence type="predicted"/>
<dbReference type="InterPro" id="IPR057023">
    <property type="entry name" value="PTP-SAK"/>
</dbReference>
<dbReference type="InterPro" id="IPR021122">
    <property type="entry name" value="RNA_ligase_dom_REL/Rnl2"/>
</dbReference>
<dbReference type="FunFam" id="3.90.190.10:FF:000157">
    <property type="entry name" value="Protein-tyrosine phosphatase"/>
    <property type="match status" value="1"/>
</dbReference>
<name>A0A3G4ZM97_9VIRU</name>
<dbReference type="InterPro" id="IPR054498">
    <property type="entry name" value="2H-SAK"/>
</dbReference>
<dbReference type="Pfam" id="PF09414">
    <property type="entry name" value="RNA_ligase"/>
    <property type="match status" value="1"/>
</dbReference>
<dbReference type="InterPro" id="IPR000387">
    <property type="entry name" value="Tyr_Pase_dom"/>
</dbReference>
<dbReference type="PANTHER" id="PTHR43883">
    <property type="entry name" value="SLR0207 PROTEIN"/>
    <property type="match status" value="1"/>
</dbReference>
<evidence type="ECO:0000313" key="4">
    <source>
        <dbReference type="EMBL" id="AYV75980.1"/>
    </source>
</evidence>
<evidence type="ECO:0000259" key="3">
    <source>
        <dbReference type="PROSITE" id="PS50056"/>
    </source>
</evidence>
<dbReference type="Pfam" id="PF22784">
    <property type="entry name" value="PTP-SAK"/>
    <property type="match status" value="1"/>
</dbReference>
<dbReference type="PANTHER" id="PTHR43883:SF1">
    <property type="entry name" value="GLUCONOKINASE"/>
    <property type="match status" value="1"/>
</dbReference>
<dbReference type="InterPro" id="IPR016130">
    <property type="entry name" value="Tyr_Pase_AS"/>
</dbReference>
<keyword evidence="1" id="KW-0378">Hydrolase</keyword>
<dbReference type="Pfam" id="PF13671">
    <property type="entry name" value="AAA_33"/>
    <property type="match status" value="1"/>
</dbReference>
<dbReference type="PROSITE" id="PS50056">
    <property type="entry name" value="TYR_PHOSPHATASE_2"/>
    <property type="match status" value="1"/>
</dbReference>
<dbReference type="PROSITE" id="PS50054">
    <property type="entry name" value="TYR_PHOSPHATASE_DUAL"/>
    <property type="match status" value="1"/>
</dbReference>
<organism evidence="4">
    <name type="scientific">Terrestrivirus sp</name>
    <dbReference type="NCBI Taxonomy" id="2487775"/>
    <lineage>
        <taxon>Viruses</taxon>
        <taxon>Varidnaviria</taxon>
        <taxon>Bamfordvirae</taxon>
        <taxon>Nucleocytoviricota</taxon>
        <taxon>Megaviricetes</taxon>
        <taxon>Imitervirales</taxon>
        <taxon>Mimiviridae</taxon>
        <taxon>Klosneuvirinae</taxon>
    </lineage>
</organism>
<dbReference type="SUPFAM" id="SSF56091">
    <property type="entry name" value="DNA ligase/mRNA capping enzyme, catalytic domain"/>
    <property type="match status" value="1"/>
</dbReference>
<dbReference type="SUPFAM" id="SSF52540">
    <property type="entry name" value="P-loop containing nucleoside triphosphate hydrolases"/>
    <property type="match status" value="1"/>
</dbReference>
<feature type="domain" description="Tyrosine specific protein phosphatases" evidence="3">
    <location>
        <begin position="363"/>
        <end position="441"/>
    </location>
</feature>
<protein>
    <submittedName>
        <fullName evidence="4">Uncharacterized protein</fullName>
    </submittedName>
</protein>